<comment type="similarity">
    <text evidence="2">Belongs to the G-protein coupled receptor 1 family.</text>
</comment>
<comment type="caution">
    <text evidence="13">The sequence shown here is derived from an EMBL/GenBank/DDBJ whole genome shotgun (WGS) entry which is preliminary data.</text>
</comment>
<evidence type="ECO:0000256" key="1">
    <source>
        <dbReference type="ARBA" id="ARBA00004651"/>
    </source>
</evidence>
<feature type="transmembrane region" description="Helical" evidence="11">
    <location>
        <begin position="15"/>
        <end position="42"/>
    </location>
</feature>
<evidence type="ECO:0000256" key="6">
    <source>
        <dbReference type="ARBA" id="ARBA00023040"/>
    </source>
</evidence>
<protein>
    <recommendedName>
        <fullName evidence="12">G-protein coupled receptors family 1 profile domain-containing protein</fullName>
    </recommendedName>
</protein>
<evidence type="ECO:0000256" key="7">
    <source>
        <dbReference type="ARBA" id="ARBA00023136"/>
    </source>
</evidence>
<feature type="transmembrane region" description="Helical" evidence="11">
    <location>
        <begin position="131"/>
        <end position="151"/>
    </location>
</feature>
<evidence type="ECO:0000259" key="12">
    <source>
        <dbReference type="PROSITE" id="PS50262"/>
    </source>
</evidence>
<sequence length="610" mass="67075">MESSTDEVEFLEGSILLLCNFGLVVIFCCGTTANLLALLVFYRKPGLRTTANRFVINLMIINIVSCLSLLPISFTNNTLFNVNNYLCFAERFSSVFCSSAIVYSILLIAVDQYFAVVNPLHYHCIISSWKGYLMIVATWILSVGLALLSVVKPGVGFYRGPSLAGCVLRGEGALAFEEGVNSSEVSPNEPTGNFYQVIFGIAYASTAFLIPFGLIFFIYYSICVAASGNSKRARTSILTNGDAPQVSESKCRTTGETMAGDGGFHTPVSVTTAENDDAGLSVKPSFVVTRPSPPKPSRTGEVEGDSASVKRQVGNGDREPEVAKPHNSKSNSQDERNSPGKVESEVVLLKPTLKNSSSFTKLSSLHIQFSNSTEKIVGDGGGERRHSNILLGTVDPEFENITKTRSSSMQSSFYELSSRSSFSTRSTTASTHIQSSRSSSLNSTYARLPPSRASSIRSTSSYIVHNIRHRISNASFFRYREEARAARISAMVIVMALFCWLPFFTVVAVYSTECIDKFPRFPYYLNSFSLVLLLSSTVASPFLFAFRNRQIKKEIRKIFQFCPGFPFDCRKSFYANNFTLTMRSQSVQLLTELRKGTSPKPGLTQTAQLG</sequence>
<evidence type="ECO:0000256" key="9">
    <source>
        <dbReference type="ARBA" id="ARBA00023224"/>
    </source>
</evidence>
<organism evidence="13 14">
    <name type="scientific">Polyplax serrata</name>
    <name type="common">Common mouse louse</name>
    <dbReference type="NCBI Taxonomy" id="468196"/>
    <lineage>
        <taxon>Eukaryota</taxon>
        <taxon>Metazoa</taxon>
        <taxon>Ecdysozoa</taxon>
        <taxon>Arthropoda</taxon>
        <taxon>Hexapoda</taxon>
        <taxon>Insecta</taxon>
        <taxon>Pterygota</taxon>
        <taxon>Neoptera</taxon>
        <taxon>Paraneoptera</taxon>
        <taxon>Psocodea</taxon>
        <taxon>Troctomorpha</taxon>
        <taxon>Phthiraptera</taxon>
        <taxon>Anoplura</taxon>
        <taxon>Polyplacidae</taxon>
        <taxon>Polyplax</taxon>
    </lineage>
</organism>
<dbReference type="InterPro" id="IPR017452">
    <property type="entry name" value="GPCR_Rhodpsn_7TM"/>
</dbReference>
<dbReference type="PANTHER" id="PTHR22752:SF1">
    <property type="entry name" value="G-PROTEIN COUPLED RECEPTOR 176"/>
    <property type="match status" value="1"/>
</dbReference>
<proteinExistence type="inferred from homology"/>
<dbReference type="GO" id="GO:0005886">
    <property type="term" value="C:plasma membrane"/>
    <property type="evidence" value="ECO:0007669"/>
    <property type="project" value="UniProtKB-SubCell"/>
</dbReference>
<dbReference type="CDD" id="cd00637">
    <property type="entry name" value="7tm_classA_rhodopsin-like"/>
    <property type="match status" value="1"/>
</dbReference>
<dbReference type="PANTHER" id="PTHR22752">
    <property type="entry name" value="G PROTEIN-COUPLED RECEPTOR"/>
    <property type="match status" value="1"/>
</dbReference>
<feature type="transmembrane region" description="Helical" evidence="11">
    <location>
        <begin position="488"/>
        <end position="511"/>
    </location>
</feature>
<dbReference type="PRINTS" id="PR00237">
    <property type="entry name" value="GPCRRHODOPSN"/>
</dbReference>
<evidence type="ECO:0000256" key="3">
    <source>
        <dbReference type="ARBA" id="ARBA00022475"/>
    </source>
</evidence>
<keyword evidence="5 11" id="KW-1133">Transmembrane helix</keyword>
<dbReference type="Proteomes" id="UP001372834">
    <property type="component" value="Unassembled WGS sequence"/>
</dbReference>
<evidence type="ECO:0000256" key="8">
    <source>
        <dbReference type="ARBA" id="ARBA00023170"/>
    </source>
</evidence>
<evidence type="ECO:0000313" key="13">
    <source>
        <dbReference type="EMBL" id="KAK6625805.1"/>
    </source>
</evidence>
<keyword evidence="3" id="KW-1003">Cell membrane</keyword>
<feature type="compositionally biased region" description="Basic and acidic residues" evidence="10">
    <location>
        <begin position="332"/>
        <end position="343"/>
    </location>
</feature>
<evidence type="ECO:0000256" key="2">
    <source>
        <dbReference type="ARBA" id="ARBA00010663"/>
    </source>
</evidence>
<dbReference type="GO" id="GO:0004930">
    <property type="term" value="F:G protein-coupled receptor activity"/>
    <property type="evidence" value="ECO:0007669"/>
    <property type="project" value="UniProtKB-KW"/>
</dbReference>
<keyword evidence="9" id="KW-0807">Transducer</keyword>
<dbReference type="Pfam" id="PF00001">
    <property type="entry name" value="7tm_1"/>
    <property type="match status" value="1"/>
</dbReference>
<evidence type="ECO:0000313" key="14">
    <source>
        <dbReference type="Proteomes" id="UP001372834"/>
    </source>
</evidence>
<evidence type="ECO:0000256" key="4">
    <source>
        <dbReference type="ARBA" id="ARBA00022692"/>
    </source>
</evidence>
<feature type="transmembrane region" description="Helical" evidence="11">
    <location>
        <begin position="92"/>
        <end position="110"/>
    </location>
</feature>
<dbReference type="EMBL" id="JAWJWE010000037">
    <property type="protein sequence ID" value="KAK6625805.1"/>
    <property type="molecule type" value="Genomic_DNA"/>
</dbReference>
<name>A0AAN8PC49_POLSC</name>
<dbReference type="AlphaFoldDB" id="A0AAN8PC49"/>
<feature type="domain" description="G-protein coupled receptors family 1 profile" evidence="12">
    <location>
        <begin position="33"/>
        <end position="544"/>
    </location>
</feature>
<feature type="compositionally biased region" description="Polar residues" evidence="10">
    <location>
        <begin position="246"/>
        <end position="256"/>
    </location>
</feature>
<dbReference type="Gene3D" id="1.20.1070.10">
    <property type="entry name" value="Rhodopsin 7-helix transmembrane proteins"/>
    <property type="match status" value="2"/>
</dbReference>
<feature type="region of interest" description="Disordered" evidence="10">
    <location>
        <begin position="238"/>
        <end position="343"/>
    </location>
</feature>
<keyword evidence="6" id="KW-0297">G-protein coupled receptor</keyword>
<keyword evidence="4 11" id="KW-0812">Transmembrane</keyword>
<accession>A0AAN8PC49</accession>
<keyword evidence="7 11" id="KW-0472">Membrane</keyword>
<gene>
    <name evidence="13" type="ORF">RUM43_006104</name>
</gene>
<feature type="transmembrane region" description="Helical" evidence="11">
    <location>
        <begin position="194"/>
        <end position="222"/>
    </location>
</feature>
<comment type="subcellular location">
    <subcellularLocation>
        <location evidence="1">Cell membrane</location>
        <topology evidence="1">Multi-pass membrane protein</topology>
    </subcellularLocation>
</comment>
<evidence type="ECO:0000256" key="10">
    <source>
        <dbReference type="SAM" id="MobiDB-lite"/>
    </source>
</evidence>
<keyword evidence="8" id="KW-0675">Receptor</keyword>
<evidence type="ECO:0000256" key="11">
    <source>
        <dbReference type="SAM" id="Phobius"/>
    </source>
</evidence>
<feature type="transmembrane region" description="Helical" evidence="11">
    <location>
        <begin position="523"/>
        <end position="546"/>
    </location>
</feature>
<feature type="transmembrane region" description="Helical" evidence="11">
    <location>
        <begin position="54"/>
        <end position="72"/>
    </location>
</feature>
<dbReference type="SUPFAM" id="SSF81321">
    <property type="entry name" value="Family A G protein-coupled receptor-like"/>
    <property type="match status" value="1"/>
</dbReference>
<dbReference type="InterPro" id="IPR000276">
    <property type="entry name" value="GPCR_Rhodpsn"/>
</dbReference>
<dbReference type="PROSITE" id="PS50262">
    <property type="entry name" value="G_PROTEIN_RECEP_F1_2"/>
    <property type="match status" value="1"/>
</dbReference>
<evidence type="ECO:0000256" key="5">
    <source>
        <dbReference type="ARBA" id="ARBA00022989"/>
    </source>
</evidence>
<reference evidence="13 14" key="1">
    <citation type="submission" date="2023-10" db="EMBL/GenBank/DDBJ databases">
        <title>Genomes of two closely related lineages of the louse Polyplax serrata with different host specificities.</title>
        <authorList>
            <person name="Martinu J."/>
            <person name="Tarabai H."/>
            <person name="Stefka J."/>
            <person name="Hypsa V."/>
        </authorList>
    </citation>
    <scope>NUCLEOTIDE SEQUENCE [LARGE SCALE GENOMIC DNA]</scope>
    <source>
        <strain evidence="13">HR10_N</strain>
    </source>
</reference>